<dbReference type="SMART" id="SM00419">
    <property type="entry name" value="HTH_CRP"/>
    <property type="match status" value="1"/>
</dbReference>
<evidence type="ECO:0000256" key="3">
    <source>
        <dbReference type="ARBA" id="ARBA00023163"/>
    </source>
</evidence>
<feature type="domain" description="Cyclic nucleotide-binding" evidence="4">
    <location>
        <begin position="4"/>
        <end position="122"/>
    </location>
</feature>
<dbReference type="InterPro" id="IPR050397">
    <property type="entry name" value="Env_Response_Regulators"/>
</dbReference>
<dbReference type="PANTHER" id="PTHR24567:SF74">
    <property type="entry name" value="HTH-TYPE TRANSCRIPTIONAL REGULATOR ARCR"/>
    <property type="match status" value="1"/>
</dbReference>
<evidence type="ECO:0000259" key="5">
    <source>
        <dbReference type="SMART" id="SM00419"/>
    </source>
</evidence>
<evidence type="ECO:0000259" key="4">
    <source>
        <dbReference type="SMART" id="SM00100"/>
    </source>
</evidence>
<dbReference type="SMART" id="SM00100">
    <property type="entry name" value="cNMP"/>
    <property type="match status" value="1"/>
</dbReference>
<keyword evidence="3" id="KW-0804">Transcription</keyword>
<dbReference type="InterPro" id="IPR036388">
    <property type="entry name" value="WH-like_DNA-bd_sf"/>
</dbReference>
<gene>
    <name evidence="6" type="ORF">WKW77_25175</name>
</gene>
<dbReference type="SUPFAM" id="SSF46785">
    <property type="entry name" value="Winged helix' DNA-binding domain"/>
    <property type="match status" value="1"/>
</dbReference>
<accession>A0ABU8VL39</accession>
<feature type="domain" description="HTH crp-type" evidence="5">
    <location>
        <begin position="154"/>
        <end position="202"/>
    </location>
</feature>
<dbReference type="InterPro" id="IPR012318">
    <property type="entry name" value="HTH_CRP"/>
</dbReference>
<dbReference type="Gene3D" id="1.10.10.10">
    <property type="entry name" value="Winged helix-like DNA-binding domain superfamily/Winged helix DNA-binding domain"/>
    <property type="match status" value="1"/>
</dbReference>
<keyword evidence="7" id="KW-1185">Reference proteome</keyword>
<dbReference type="InterPro" id="IPR018490">
    <property type="entry name" value="cNMP-bd_dom_sf"/>
</dbReference>
<dbReference type="InterPro" id="IPR036390">
    <property type="entry name" value="WH_DNA-bd_sf"/>
</dbReference>
<dbReference type="InterPro" id="IPR014710">
    <property type="entry name" value="RmlC-like_jellyroll"/>
</dbReference>
<comment type="caution">
    <text evidence="6">The sequence shown here is derived from an EMBL/GenBank/DDBJ whole genome shotgun (WGS) entry which is preliminary data.</text>
</comment>
<dbReference type="InterPro" id="IPR000595">
    <property type="entry name" value="cNMP-bd_dom"/>
</dbReference>
<protein>
    <submittedName>
        <fullName evidence="6">Crp/Fnr family transcriptional regulator</fullName>
    </submittedName>
</protein>
<dbReference type="EMBL" id="JBBKZU010000012">
    <property type="protein sequence ID" value="MEJ8814394.1"/>
    <property type="molecule type" value="Genomic_DNA"/>
</dbReference>
<name>A0ABU8VL39_9BURK</name>
<evidence type="ECO:0000256" key="2">
    <source>
        <dbReference type="ARBA" id="ARBA00023125"/>
    </source>
</evidence>
<reference evidence="6 7" key="1">
    <citation type="submission" date="2024-03" db="EMBL/GenBank/DDBJ databases">
        <title>Novel species of the genus Variovorax.</title>
        <authorList>
            <person name="Liu Q."/>
            <person name="Xin Y.-H."/>
        </authorList>
    </citation>
    <scope>NUCLEOTIDE SEQUENCE [LARGE SCALE GENOMIC DNA]</scope>
    <source>
        <strain evidence="6 7">KACC 18899</strain>
    </source>
</reference>
<evidence type="ECO:0000313" key="6">
    <source>
        <dbReference type="EMBL" id="MEJ8814394.1"/>
    </source>
</evidence>
<proteinExistence type="predicted"/>
<dbReference type="RefSeq" id="WP_340359622.1">
    <property type="nucleotide sequence ID" value="NZ_JBBKZU010000012.1"/>
</dbReference>
<organism evidence="6 7">
    <name type="scientific">Variovorax ureilyticus</name>
    <dbReference type="NCBI Taxonomy" id="1836198"/>
    <lineage>
        <taxon>Bacteria</taxon>
        <taxon>Pseudomonadati</taxon>
        <taxon>Pseudomonadota</taxon>
        <taxon>Betaproteobacteria</taxon>
        <taxon>Burkholderiales</taxon>
        <taxon>Comamonadaceae</taxon>
        <taxon>Variovorax</taxon>
    </lineage>
</organism>
<sequence>MNHLLAALPETVRNRWAPLSDRVEMQAGVVLCEPGSTVDSVYFPISAIVALMYGTRDGELAEVAIVGNEGVVGISSFMGGGSTPSRAVVQCPGQFIRIPARVVKAEFDESAETRYLLLRYAQALMSQIEQIAVCNRFHSVDQQLCRWLLVNMDSIQASELAVTQDLMADMLGVRRESVCETEQNLQKAGLISRSRGRVRVLDRAGLEHRACECYRVVKKEYERLLGAH</sequence>
<dbReference type="CDD" id="cd00038">
    <property type="entry name" value="CAP_ED"/>
    <property type="match status" value="1"/>
</dbReference>
<dbReference type="PANTHER" id="PTHR24567">
    <property type="entry name" value="CRP FAMILY TRANSCRIPTIONAL REGULATORY PROTEIN"/>
    <property type="match status" value="1"/>
</dbReference>
<keyword evidence="1" id="KW-0805">Transcription regulation</keyword>
<dbReference type="Pfam" id="PF13545">
    <property type="entry name" value="HTH_Crp_2"/>
    <property type="match status" value="1"/>
</dbReference>
<evidence type="ECO:0000313" key="7">
    <source>
        <dbReference type="Proteomes" id="UP001365846"/>
    </source>
</evidence>
<dbReference type="Pfam" id="PF00027">
    <property type="entry name" value="cNMP_binding"/>
    <property type="match status" value="1"/>
</dbReference>
<evidence type="ECO:0000256" key="1">
    <source>
        <dbReference type="ARBA" id="ARBA00023015"/>
    </source>
</evidence>
<dbReference type="Gene3D" id="2.60.120.10">
    <property type="entry name" value="Jelly Rolls"/>
    <property type="match status" value="1"/>
</dbReference>
<dbReference type="SUPFAM" id="SSF51206">
    <property type="entry name" value="cAMP-binding domain-like"/>
    <property type="match status" value="1"/>
</dbReference>
<dbReference type="Proteomes" id="UP001365846">
    <property type="component" value="Unassembled WGS sequence"/>
</dbReference>
<keyword evidence="2" id="KW-0238">DNA-binding</keyword>